<dbReference type="GO" id="GO:0016788">
    <property type="term" value="F:hydrolase activity, acting on ester bonds"/>
    <property type="evidence" value="ECO:0007669"/>
    <property type="project" value="InterPro"/>
</dbReference>
<dbReference type="AlphaFoldDB" id="A0AAQ3MNM5"/>
<gene>
    <name evidence="6" type="ORF">V8G54_033221</name>
</gene>
<dbReference type="PANTHER" id="PTHR22835:SF659">
    <property type="entry name" value="GDSL LIPASE_ACYLHYDROLASE, PUTATIVE (AFU_ORTHOLOGUE AFUA_2G00510)-RELATED"/>
    <property type="match status" value="1"/>
</dbReference>
<dbReference type="Pfam" id="PF00657">
    <property type="entry name" value="Lipase_GDSL"/>
    <property type="match status" value="2"/>
</dbReference>
<feature type="chain" id="PRO_5042918606" description="GDSL esterase/lipase" evidence="5">
    <location>
        <begin position="30"/>
        <end position="788"/>
    </location>
</feature>
<dbReference type="Proteomes" id="UP001374535">
    <property type="component" value="Chromosome 10"/>
</dbReference>
<feature type="signal peptide" evidence="5">
    <location>
        <begin position="1"/>
        <end position="29"/>
    </location>
</feature>
<evidence type="ECO:0000256" key="4">
    <source>
        <dbReference type="ARBA" id="ARBA00023180"/>
    </source>
</evidence>
<evidence type="ECO:0000256" key="3">
    <source>
        <dbReference type="ARBA" id="ARBA00022801"/>
    </source>
</evidence>
<protein>
    <recommendedName>
        <fullName evidence="8">GDSL esterase/lipase</fullName>
    </recommendedName>
</protein>
<evidence type="ECO:0000256" key="1">
    <source>
        <dbReference type="ARBA" id="ARBA00008668"/>
    </source>
</evidence>
<dbReference type="SUPFAM" id="SSF52266">
    <property type="entry name" value="SGNH hydrolase"/>
    <property type="match status" value="2"/>
</dbReference>
<organism evidence="6 7">
    <name type="scientific">Vigna mungo</name>
    <name type="common">Black gram</name>
    <name type="synonym">Phaseolus mungo</name>
    <dbReference type="NCBI Taxonomy" id="3915"/>
    <lineage>
        <taxon>Eukaryota</taxon>
        <taxon>Viridiplantae</taxon>
        <taxon>Streptophyta</taxon>
        <taxon>Embryophyta</taxon>
        <taxon>Tracheophyta</taxon>
        <taxon>Spermatophyta</taxon>
        <taxon>Magnoliopsida</taxon>
        <taxon>eudicotyledons</taxon>
        <taxon>Gunneridae</taxon>
        <taxon>Pentapetalae</taxon>
        <taxon>rosids</taxon>
        <taxon>fabids</taxon>
        <taxon>Fabales</taxon>
        <taxon>Fabaceae</taxon>
        <taxon>Papilionoideae</taxon>
        <taxon>50 kb inversion clade</taxon>
        <taxon>NPAAA clade</taxon>
        <taxon>indigoferoid/millettioid clade</taxon>
        <taxon>Phaseoleae</taxon>
        <taxon>Vigna</taxon>
    </lineage>
</organism>
<evidence type="ECO:0008006" key="8">
    <source>
        <dbReference type="Google" id="ProtNLM"/>
    </source>
</evidence>
<dbReference type="CDD" id="cd01837">
    <property type="entry name" value="SGNH_plant_lipase_like"/>
    <property type="match status" value="2"/>
</dbReference>
<keyword evidence="4" id="KW-0325">Glycoprotein</keyword>
<dbReference type="PANTHER" id="PTHR22835">
    <property type="entry name" value="ZINC FINGER FYVE DOMAIN CONTAINING PROTEIN"/>
    <property type="match status" value="1"/>
</dbReference>
<comment type="similarity">
    <text evidence="1">Belongs to the 'GDSL' lipolytic enzyme family.</text>
</comment>
<evidence type="ECO:0000313" key="7">
    <source>
        <dbReference type="Proteomes" id="UP001374535"/>
    </source>
</evidence>
<keyword evidence="2 5" id="KW-0732">Signal</keyword>
<evidence type="ECO:0000256" key="2">
    <source>
        <dbReference type="ARBA" id="ARBA00022729"/>
    </source>
</evidence>
<name>A0AAQ3MNM5_VIGMU</name>
<reference evidence="6 7" key="1">
    <citation type="journal article" date="2023" name="Life. Sci Alliance">
        <title>Evolutionary insights into 3D genome organization and epigenetic landscape of Vigna mungo.</title>
        <authorList>
            <person name="Junaid A."/>
            <person name="Singh B."/>
            <person name="Bhatia S."/>
        </authorList>
    </citation>
    <scope>NUCLEOTIDE SEQUENCE [LARGE SCALE GENOMIC DNA]</scope>
    <source>
        <strain evidence="6">Urdbean</strain>
    </source>
</reference>
<accession>A0AAQ3MNM5</accession>
<evidence type="ECO:0000256" key="5">
    <source>
        <dbReference type="SAM" id="SignalP"/>
    </source>
</evidence>
<dbReference type="Gene3D" id="3.40.50.1110">
    <property type="entry name" value="SGNH hydrolase"/>
    <property type="match status" value="2"/>
</dbReference>
<dbReference type="InterPro" id="IPR036514">
    <property type="entry name" value="SGNH_hydro_sf"/>
</dbReference>
<dbReference type="InterPro" id="IPR035669">
    <property type="entry name" value="SGNH_plant_lipase-like"/>
</dbReference>
<keyword evidence="7" id="KW-1185">Reference proteome</keyword>
<keyword evidence="3" id="KW-0378">Hydrolase</keyword>
<dbReference type="InterPro" id="IPR001087">
    <property type="entry name" value="GDSL"/>
</dbReference>
<sequence length="788" mass="87072">MAWSVKIWSLRCVVLLLPLLLFLPTNVTACYSSLFSFGDSLTDTGNLNFIFPPQSPNCLLPPYGQTHFHRPTGRCSDGRLILDFLAHSLGLPYLEPYLGFKSGALKRGNIKQGMNFAVAGASALDGSFFEEKGFAVDATANFSLRVQLDWFKELLPSLCGSSYSEVIFSSFLFLHYVVVYSNYSTQKDKEFTKMKLKIRSARIPTLLAISNCIWDFIIAGCKKVIGNSLFIVGEIGGNDYGYPLSETTAFGDFVPYIPQVVSVITSVIRELIDLGAVTFMVPGMLPLGCNSAYLTRFATTDEEEYDQVGCLKWLNTFHEYHNELLQIELNQLRGLYPHTNIIYADYFNAALQLYKSPEQFGISILLALSCQPLWLARFGGNVLKVCCGVDGPYNYNEISKCGDEGVVACDDPSQYVSWDGYHMTEAAYRWIAIVVSSRSLSPYNAIFNFGDSLSDTGNLLASGALLFPVIGKFPYGQTFFNRSTGRCSDGRLVIDFIAEAYKLQYLLPYLALTKDQNVHPGVNFAVAGATALDTKFFIEAGLGKFLWTNNSLNIQLGWFKKLKPSLCTSKLDCDSYFERSLFVVGEIGGNDYNYAAVAGNITQLQATVPPVVEAIKTAINELIAEGARELLVPGNLPIGCSALYLTLFRSENKEDYDGNGCLKSFNGFAEYHNKELKLALKTLRQTNPHARILYADYYGAAKRFFHAPGHYGFSSGALRACCGAPGPYNFNISARCGHTGSKVCADPSTHANWDGIHLTEAAYKYIAKGLIYGPFSYPPLKTSPYKIP</sequence>
<dbReference type="EMBL" id="CP144691">
    <property type="protein sequence ID" value="WVY94133.1"/>
    <property type="molecule type" value="Genomic_DNA"/>
</dbReference>
<evidence type="ECO:0000313" key="6">
    <source>
        <dbReference type="EMBL" id="WVY94133.1"/>
    </source>
</evidence>
<proteinExistence type="inferred from homology"/>